<dbReference type="OMA" id="DNLWTEP"/>
<comment type="catalytic activity">
    <reaction evidence="16">
        <text>D-ribose 5-phosphate + ATP = 5-phospho-alpha-D-ribose 1-diphosphate + AMP + H(+)</text>
        <dbReference type="Rhea" id="RHEA:15609"/>
        <dbReference type="ChEBI" id="CHEBI:15378"/>
        <dbReference type="ChEBI" id="CHEBI:30616"/>
        <dbReference type="ChEBI" id="CHEBI:58017"/>
        <dbReference type="ChEBI" id="CHEBI:78346"/>
        <dbReference type="ChEBI" id="CHEBI:456215"/>
        <dbReference type="EC" id="2.7.6.1"/>
    </reaction>
</comment>
<evidence type="ECO:0000256" key="5">
    <source>
        <dbReference type="ARBA" id="ARBA00013247"/>
    </source>
</evidence>
<comment type="similarity">
    <text evidence="4">Belongs to the ribose-phosphate pyrophosphokinase family.</text>
</comment>
<dbReference type="EC" id="2.7.6.1" evidence="5"/>
<name>A0A9J6GD53_HAELO</name>
<organism evidence="18 19">
    <name type="scientific">Haemaphysalis longicornis</name>
    <name type="common">Bush tick</name>
    <dbReference type="NCBI Taxonomy" id="44386"/>
    <lineage>
        <taxon>Eukaryota</taxon>
        <taxon>Metazoa</taxon>
        <taxon>Ecdysozoa</taxon>
        <taxon>Arthropoda</taxon>
        <taxon>Chelicerata</taxon>
        <taxon>Arachnida</taxon>
        <taxon>Acari</taxon>
        <taxon>Parasitiformes</taxon>
        <taxon>Ixodida</taxon>
        <taxon>Ixodoidea</taxon>
        <taxon>Ixodidae</taxon>
        <taxon>Haemaphysalinae</taxon>
        <taxon>Haemaphysalis</taxon>
    </lineage>
</organism>
<dbReference type="GO" id="GO:0000287">
    <property type="term" value="F:magnesium ion binding"/>
    <property type="evidence" value="ECO:0007669"/>
    <property type="project" value="InterPro"/>
</dbReference>
<evidence type="ECO:0000256" key="11">
    <source>
        <dbReference type="ARBA" id="ARBA00022840"/>
    </source>
</evidence>
<accession>A0A9J6GD53</accession>
<protein>
    <recommendedName>
        <fullName evidence="14">Ribose-phosphate pyrophosphokinase 2</fullName>
        <ecNumber evidence="5">2.7.6.1</ecNumber>
    </recommendedName>
    <alternativeName>
        <fullName evidence="15">Phosphoribosyl pyrophosphate synthase II</fullName>
    </alternativeName>
</protein>
<dbReference type="Pfam" id="PF14572">
    <property type="entry name" value="Pribosyl_synth"/>
    <property type="match status" value="1"/>
</dbReference>
<sequence>MPPKCPFGYPRERSSRCPRAAQVRAVKAWLQAGAIAVAGENAAVVSGRADKMDGGLLQSAHMTGQRAPLRPHHTPWCHFCKSSLDGNNSAMSRSGLSSPENEEQQLAQHDDSLVLRDGNAKAAKASAVSVCGWESKICCLGCHSKEVTFCRKMPNIKVFSGSSHCDLAQKVVDRLGIELGKVVLKKFSNQETCVEVGESVRGEDVYIIQSGCGEVNDNLMELLIMINACKIASASRVTAVIPCFPYARQDKKDKSRAPISAKLVANMLSVAGADHIITMDLHASQIQGFFDIPVDNLYAEPAVLKWIRENIPEWRNGIIVSPDAGGAKRVTAIADRLNVEFALIHKERKKANEVASMVLVGDVKDRVAILVDDMADTCGTIVHAADKLREAGASKVYAILTHGIFSGPAISRINDACFEAVVVTNTIPQDQHMKECPKIQCIDVSMILAEAIRRTHNGESVSYLFSHVPM</sequence>
<keyword evidence="9" id="KW-0547">Nucleotide-binding</keyword>
<dbReference type="PROSITE" id="PS00114">
    <property type="entry name" value="PRPP_SYNTHASE"/>
    <property type="match status" value="1"/>
</dbReference>
<dbReference type="InterPro" id="IPR029099">
    <property type="entry name" value="Pribosyltran_N"/>
</dbReference>
<evidence type="ECO:0000256" key="9">
    <source>
        <dbReference type="ARBA" id="ARBA00022741"/>
    </source>
</evidence>
<dbReference type="SMART" id="SM01400">
    <property type="entry name" value="Pribosyltran_N"/>
    <property type="match status" value="1"/>
</dbReference>
<comment type="cofactor">
    <cofactor evidence="1">
        <name>Mg(2+)</name>
        <dbReference type="ChEBI" id="CHEBI:18420"/>
    </cofactor>
</comment>
<dbReference type="FunFam" id="3.40.50.2020:FF:000031">
    <property type="entry name" value="Probable PRS4-ribose-phosphate pyrophosphokinase 3"/>
    <property type="match status" value="1"/>
</dbReference>
<dbReference type="HAMAP" id="MF_00583_B">
    <property type="entry name" value="RibP_PPkinase_B"/>
    <property type="match status" value="1"/>
</dbReference>
<keyword evidence="19" id="KW-1185">Reference proteome</keyword>
<dbReference type="GO" id="GO:0005524">
    <property type="term" value="F:ATP binding"/>
    <property type="evidence" value="ECO:0007669"/>
    <property type="project" value="UniProtKB-KW"/>
</dbReference>
<evidence type="ECO:0000256" key="16">
    <source>
        <dbReference type="ARBA" id="ARBA00049535"/>
    </source>
</evidence>
<evidence type="ECO:0000256" key="1">
    <source>
        <dbReference type="ARBA" id="ARBA00001946"/>
    </source>
</evidence>
<comment type="function">
    <text evidence="2">Catalyzes the synthesis of phosphoribosylpyrophosphate (PRPP) that is essential for nucleotide synthesis.</text>
</comment>
<dbReference type="PANTHER" id="PTHR10210">
    <property type="entry name" value="RIBOSE-PHOSPHATE DIPHOSPHOKINASE FAMILY MEMBER"/>
    <property type="match status" value="1"/>
</dbReference>
<evidence type="ECO:0000256" key="13">
    <source>
        <dbReference type="ARBA" id="ARBA00026067"/>
    </source>
</evidence>
<evidence type="ECO:0000313" key="19">
    <source>
        <dbReference type="Proteomes" id="UP000821853"/>
    </source>
</evidence>
<evidence type="ECO:0000313" key="18">
    <source>
        <dbReference type="EMBL" id="KAH9373421.1"/>
    </source>
</evidence>
<evidence type="ECO:0000256" key="12">
    <source>
        <dbReference type="ARBA" id="ARBA00022842"/>
    </source>
</evidence>
<dbReference type="InterPro" id="IPR000836">
    <property type="entry name" value="PRTase_dom"/>
</dbReference>
<dbReference type="GO" id="GO:0002189">
    <property type="term" value="C:ribose phosphate diphosphokinase complex"/>
    <property type="evidence" value="ECO:0007669"/>
    <property type="project" value="TreeGrafter"/>
</dbReference>
<keyword evidence="12" id="KW-0460">Magnesium</keyword>
<dbReference type="GO" id="GO:0006164">
    <property type="term" value="P:purine nucleotide biosynthetic process"/>
    <property type="evidence" value="ECO:0007669"/>
    <property type="project" value="TreeGrafter"/>
</dbReference>
<gene>
    <name evidence="18" type="ORF">HPB48_009466</name>
</gene>
<evidence type="ECO:0000256" key="3">
    <source>
        <dbReference type="ARBA" id="ARBA00004996"/>
    </source>
</evidence>
<dbReference type="InterPro" id="IPR005946">
    <property type="entry name" value="Rib-P_diPkinase"/>
</dbReference>
<dbReference type="PANTHER" id="PTHR10210:SF32">
    <property type="entry name" value="RIBOSE-PHOSPHATE PYROPHOSPHOKINASE 2"/>
    <property type="match status" value="1"/>
</dbReference>
<dbReference type="Gene3D" id="3.40.50.2020">
    <property type="match status" value="2"/>
</dbReference>
<dbReference type="VEuPathDB" id="VectorBase:HLOH_041994"/>
<dbReference type="InterPro" id="IPR000842">
    <property type="entry name" value="PRib_PP_synth_CS"/>
</dbReference>
<comment type="caution">
    <text evidence="18">The sequence shown here is derived from an EMBL/GenBank/DDBJ whole genome shotgun (WGS) entry which is preliminary data.</text>
</comment>
<dbReference type="SUPFAM" id="SSF53271">
    <property type="entry name" value="PRTase-like"/>
    <property type="match status" value="1"/>
</dbReference>
<dbReference type="Proteomes" id="UP000821853">
    <property type="component" value="Chromosome 4"/>
</dbReference>
<evidence type="ECO:0000256" key="2">
    <source>
        <dbReference type="ARBA" id="ARBA00003018"/>
    </source>
</evidence>
<keyword evidence="6" id="KW-0808">Transferase</keyword>
<feature type="domain" description="Ribose-phosphate pyrophosphokinase N-terminal" evidence="17">
    <location>
        <begin position="156"/>
        <end position="272"/>
    </location>
</feature>
<dbReference type="InterPro" id="IPR029057">
    <property type="entry name" value="PRTase-like"/>
</dbReference>
<dbReference type="OrthoDB" id="413572at2759"/>
<keyword evidence="11" id="KW-0067">ATP-binding</keyword>
<dbReference type="GO" id="GO:0005737">
    <property type="term" value="C:cytoplasm"/>
    <property type="evidence" value="ECO:0007669"/>
    <property type="project" value="TreeGrafter"/>
</dbReference>
<evidence type="ECO:0000256" key="8">
    <source>
        <dbReference type="ARBA" id="ARBA00022727"/>
    </source>
</evidence>
<dbReference type="InterPro" id="IPR037515">
    <property type="entry name" value="Rib-P_diPkinase_bac"/>
</dbReference>
<proteinExistence type="inferred from homology"/>
<dbReference type="NCBIfam" id="NF002320">
    <property type="entry name" value="PRK01259.1"/>
    <property type="match status" value="1"/>
</dbReference>
<evidence type="ECO:0000256" key="7">
    <source>
        <dbReference type="ARBA" id="ARBA00022723"/>
    </source>
</evidence>
<evidence type="ECO:0000256" key="14">
    <source>
        <dbReference type="ARBA" id="ARBA00040333"/>
    </source>
</evidence>
<keyword evidence="8" id="KW-0545">Nucleotide biosynthesis</keyword>
<comment type="subunit">
    <text evidence="13">Homodimer. The active form is probably a hexamer composed of 3 homodimers.</text>
</comment>
<dbReference type="Pfam" id="PF13793">
    <property type="entry name" value="Pribosyltran_N"/>
    <property type="match status" value="1"/>
</dbReference>
<dbReference type="EMBL" id="JABSTR010000006">
    <property type="protein sequence ID" value="KAH9373421.1"/>
    <property type="molecule type" value="Genomic_DNA"/>
</dbReference>
<dbReference type="AlphaFoldDB" id="A0A9J6GD53"/>
<dbReference type="GO" id="GO:0004749">
    <property type="term" value="F:ribose phosphate diphosphokinase activity"/>
    <property type="evidence" value="ECO:0007669"/>
    <property type="project" value="UniProtKB-EC"/>
</dbReference>
<dbReference type="NCBIfam" id="TIGR01251">
    <property type="entry name" value="ribP_PPkin"/>
    <property type="match status" value="1"/>
</dbReference>
<dbReference type="GO" id="GO:0006015">
    <property type="term" value="P:5-phosphoribose 1-diphosphate biosynthetic process"/>
    <property type="evidence" value="ECO:0007669"/>
    <property type="project" value="TreeGrafter"/>
</dbReference>
<dbReference type="CDD" id="cd06223">
    <property type="entry name" value="PRTases_typeI"/>
    <property type="match status" value="1"/>
</dbReference>
<evidence type="ECO:0000256" key="15">
    <source>
        <dbReference type="ARBA" id="ARBA00041814"/>
    </source>
</evidence>
<evidence type="ECO:0000256" key="6">
    <source>
        <dbReference type="ARBA" id="ARBA00022679"/>
    </source>
</evidence>
<evidence type="ECO:0000259" key="17">
    <source>
        <dbReference type="Pfam" id="PF13793"/>
    </source>
</evidence>
<evidence type="ECO:0000256" key="10">
    <source>
        <dbReference type="ARBA" id="ARBA00022777"/>
    </source>
</evidence>
<evidence type="ECO:0000256" key="4">
    <source>
        <dbReference type="ARBA" id="ARBA00006478"/>
    </source>
</evidence>
<dbReference type="FunFam" id="3.40.50.2020:FF:000005">
    <property type="entry name" value="Ribose-phosphate pyrophosphokinase 1"/>
    <property type="match status" value="1"/>
</dbReference>
<dbReference type="GO" id="GO:0009156">
    <property type="term" value="P:ribonucleoside monophosphate biosynthetic process"/>
    <property type="evidence" value="ECO:0007669"/>
    <property type="project" value="InterPro"/>
</dbReference>
<reference evidence="18 19" key="1">
    <citation type="journal article" date="2020" name="Cell">
        <title>Large-Scale Comparative Analyses of Tick Genomes Elucidate Their Genetic Diversity and Vector Capacities.</title>
        <authorList>
            <consortium name="Tick Genome and Microbiome Consortium (TIGMIC)"/>
            <person name="Jia N."/>
            <person name="Wang J."/>
            <person name="Shi W."/>
            <person name="Du L."/>
            <person name="Sun Y."/>
            <person name="Zhan W."/>
            <person name="Jiang J.F."/>
            <person name="Wang Q."/>
            <person name="Zhang B."/>
            <person name="Ji P."/>
            <person name="Bell-Sakyi L."/>
            <person name="Cui X.M."/>
            <person name="Yuan T.T."/>
            <person name="Jiang B.G."/>
            <person name="Yang W.F."/>
            <person name="Lam T.T."/>
            <person name="Chang Q.C."/>
            <person name="Ding S.J."/>
            <person name="Wang X.J."/>
            <person name="Zhu J.G."/>
            <person name="Ruan X.D."/>
            <person name="Zhao L."/>
            <person name="Wei J.T."/>
            <person name="Ye R.Z."/>
            <person name="Que T.C."/>
            <person name="Du C.H."/>
            <person name="Zhou Y.H."/>
            <person name="Cheng J.X."/>
            <person name="Dai P.F."/>
            <person name="Guo W.B."/>
            <person name="Han X.H."/>
            <person name="Huang E.J."/>
            <person name="Li L.F."/>
            <person name="Wei W."/>
            <person name="Gao Y.C."/>
            <person name="Liu J.Z."/>
            <person name="Shao H.Z."/>
            <person name="Wang X."/>
            <person name="Wang C.C."/>
            <person name="Yang T.C."/>
            <person name="Huo Q.B."/>
            <person name="Li W."/>
            <person name="Chen H.Y."/>
            <person name="Chen S.E."/>
            <person name="Zhou L.G."/>
            <person name="Ni X.B."/>
            <person name="Tian J.H."/>
            <person name="Sheng Y."/>
            <person name="Liu T."/>
            <person name="Pan Y.S."/>
            <person name="Xia L.Y."/>
            <person name="Li J."/>
            <person name="Zhao F."/>
            <person name="Cao W.C."/>
        </authorList>
    </citation>
    <scope>NUCLEOTIDE SEQUENCE [LARGE SCALE GENOMIC DNA]</scope>
    <source>
        <strain evidence="18">HaeL-2018</strain>
    </source>
</reference>
<keyword evidence="10" id="KW-0418">Kinase</keyword>
<comment type="pathway">
    <text evidence="3">Metabolic intermediate biosynthesis; 5-phospho-alpha-D-ribose 1-diphosphate biosynthesis; 5-phospho-alpha-D-ribose 1-diphosphate from D-ribose 5-phosphate (route I): step 1/1.</text>
</comment>
<keyword evidence="7" id="KW-0479">Metal-binding</keyword>
<dbReference type="GO" id="GO:0016301">
    <property type="term" value="F:kinase activity"/>
    <property type="evidence" value="ECO:0007669"/>
    <property type="project" value="UniProtKB-KW"/>
</dbReference>